<dbReference type="KEGG" id="emo:DM558_02595"/>
<keyword evidence="3" id="KW-1185">Reference proteome</keyword>
<keyword evidence="1" id="KW-0812">Transmembrane</keyword>
<proteinExistence type="predicted"/>
<gene>
    <name evidence="2" type="ORF">DM558_02595</name>
</gene>
<dbReference type="RefSeq" id="WP_127161916.1">
    <property type="nucleotide sequence ID" value="NZ_CP029822.1"/>
</dbReference>
<reference evidence="3" key="1">
    <citation type="submission" date="2018-06" db="EMBL/GenBank/DDBJ databases">
        <title>Complete genome of Pseudomonas insecticola strain QZS01.</title>
        <authorList>
            <person name="Wang J."/>
            <person name="Su Q."/>
        </authorList>
    </citation>
    <scope>NUCLEOTIDE SEQUENCE [LARGE SCALE GENOMIC DNA]</scope>
    <source>
        <strain evidence="3">QZS01</strain>
    </source>
</reference>
<keyword evidence="1" id="KW-0472">Membrane</keyword>
<keyword evidence="1" id="KW-1133">Transmembrane helix</keyword>
<dbReference type="AlphaFoldDB" id="A0A3S9XBH5"/>
<evidence type="ECO:0000256" key="1">
    <source>
        <dbReference type="SAM" id="Phobius"/>
    </source>
</evidence>
<name>A0A3S9XBH5_9GAMM</name>
<dbReference type="EMBL" id="CP029822">
    <property type="protein sequence ID" value="AZS49736.1"/>
    <property type="molecule type" value="Genomic_DNA"/>
</dbReference>
<feature type="transmembrane region" description="Helical" evidence="1">
    <location>
        <begin position="78"/>
        <end position="101"/>
    </location>
</feature>
<dbReference type="Proteomes" id="UP000273143">
    <property type="component" value="Chromosome"/>
</dbReference>
<protein>
    <submittedName>
        <fullName evidence="2">Uncharacterized protein</fullName>
    </submittedName>
</protein>
<evidence type="ECO:0000313" key="2">
    <source>
        <dbReference type="EMBL" id="AZS49736.1"/>
    </source>
</evidence>
<accession>A0A3S9XBH5</accession>
<organism evidence="2 3">
    <name type="scientific">Entomomonas moraniae</name>
    <dbReference type="NCBI Taxonomy" id="2213226"/>
    <lineage>
        <taxon>Bacteria</taxon>
        <taxon>Pseudomonadati</taxon>
        <taxon>Pseudomonadota</taxon>
        <taxon>Gammaproteobacteria</taxon>
        <taxon>Pseudomonadales</taxon>
        <taxon>Pseudomonadaceae</taxon>
        <taxon>Entomomonas</taxon>
    </lineage>
</organism>
<sequence length="105" mass="12261">MKKLSISDGQIRKINNSSDTLIVEFVDWQEKSWEIIFQEVLAYQNIGAENEDLADLIELPETNLSKYMKEIELDEQKINFCFISAWTNFPILIILADSYIVREIS</sequence>
<evidence type="ECO:0000313" key="3">
    <source>
        <dbReference type="Proteomes" id="UP000273143"/>
    </source>
</evidence>